<dbReference type="PANTHER" id="PTHR36154:SF1">
    <property type="entry name" value="DNA-BINDING TRANSCRIPTIONAL ACTIVATOR ALPA"/>
    <property type="match status" value="1"/>
</dbReference>
<protein>
    <submittedName>
        <fullName evidence="1">AlpA family phage regulatory protein</fullName>
    </submittedName>
</protein>
<sequence>MAEQLKTALAILRRKQVEARTGLSRTTIYDRINPKSPRYDATFPKPISLGAGASAVGWLESELNAWIESRIIATRHEA</sequence>
<dbReference type="OrthoDB" id="9182156at2"/>
<dbReference type="Gene3D" id="1.10.238.160">
    <property type="match status" value="1"/>
</dbReference>
<name>A0A345Y5W7_9NEIS</name>
<dbReference type="InterPro" id="IPR052931">
    <property type="entry name" value="Prophage_regulatory_activator"/>
</dbReference>
<evidence type="ECO:0000313" key="2">
    <source>
        <dbReference type="Proteomes" id="UP000254537"/>
    </source>
</evidence>
<accession>A0A345Y5W7</accession>
<dbReference type="RefSeq" id="WP_115433254.1">
    <property type="nucleotide sequence ID" value="NZ_CP031337.1"/>
</dbReference>
<proteinExistence type="predicted"/>
<dbReference type="Pfam" id="PF05930">
    <property type="entry name" value="Phage_AlpA"/>
    <property type="match status" value="1"/>
</dbReference>
<dbReference type="InterPro" id="IPR010260">
    <property type="entry name" value="AlpA"/>
</dbReference>
<organism evidence="1 2">
    <name type="scientific">Crenobacter cavernae</name>
    <dbReference type="NCBI Taxonomy" id="2290923"/>
    <lineage>
        <taxon>Bacteria</taxon>
        <taxon>Pseudomonadati</taxon>
        <taxon>Pseudomonadota</taxon>
        <taxon>Betaproteobacteria</taxon>
        <taxon>Neisseriales</taxon>
        <taxon>Neisseriaceae</taxon>
        <taxon>Crenobacter</taxon>
    </lineage>
</organism>
<dbReference type="PANTHER" id="PTHR36154">
    <property type="entry name" value="DNA-BINDING TRANSCRIPTIONAL ACTIVATOR ALPA"/>
    <property type="match status" value="1"/>
</dbReference>
<gene>
    <name evidence="1" type="ORF">DWG20_07680</name>
</gene>
<reference evidence="1 2" key="1">
    <citation type="submission" date="2018-07" db="EMBL/GenBank/DDBJ databases">
        <title>Crenobacter cavernae sp. nov., isolated from a karst cave.</title>
        <authorList>
            <person name="Zhu H."/>
        </authorList>
    </citation>
    <scope>NUCLEOTIDE SEQUENCE [LARGE SCALE GENOMIC DNA]</scope>
    <source>
        <strain evidence="1 2">K1W11S-77</strain>
    </source>
</reference>
<evidence type="ECO:0000313" key="1">
    <source>
        <dbReference type="EMBL" id="AXK39319.1"/>
    </source>
</evidence>
<dbReference type="AlphaFoldDB" id="A0A345Y5W7"/>
<dbReference type="EMBL" id="CP031337">
    <property type="protein sequence ID" value="AXK39319.1"/>
    <property type="molecule type" value="Genomic_DNA"/>
</dbReference>
<dbReference type="Proteomes" id="UP000254537">
    <property type="component" value="Chromosome"/>
</dbReference>
<dbReference type="KEGG" id="ccah:DWG20_07680"/>